<dbReference type="RefSeq" id="WP_114576085.1">
    <property type="nucleotide sequence ID" value="NZ_JAIVEF010000006.1"/>
</dbReference>
<protein>
    <recommendedName>
        <fullName evidence="3">PsbP C-terminal domain-containing protein</fullName>
    </recommendedName>
</protein>
<dbReference type="AlphaFoldDB" id="A0ABD5QJ40"/>
<name>A0ABD5QJ40_9EURY</name>
<dbReference type="Gene3D" id="3.40.1000.10">
    <property type="entry name" value="Mog1/PsbP, alpha/beta/alpha sandwich"/>
    <property type="match status" value="1"/>
</dbReference>
<organism evidence="1 2">
    <name type="scientific">Saliphagus infecundisoli</name>
    <dbReference type="NCBI Taxonomy" id="1849069"/>
    <lineage>
        <taxon>Archaea</taxon>
        <taxon>Methanobacteriati</taxon>
        <taxon>Methanobacteriota</taxon>
        <taxon>Stenosarchaea group</taxon>
        <taxon>Halobacteria</taxon>
        <taxon>Halobacteriales</taxon>
        <taxon>Natrialbaceae</taxon>
        <taxon>Saliphagus</taxon>
    </lineage>
</organism>
<reference evidence="1 2" key="1">
    <citation type="journal article" date="2019" name="Int. J. Syst. Evol. Microbiol.">
        <title>The Global Catalogue of Microorganisms (GCM) 10K type strain sequencing project: providing services to taxonomists for standard genome sequencing and annotation.</title>
        <authorList>
            <consortium name="The Broad Institute Genomics Platform"/>
            <consortium name="The Broad Institute Genome Sequencing Center for Infectious Disease"/>
            <person name="Wu L."/>
            <person name="Ma J."/>
        </authorList>
    </citation>
    <scope>NUCLEOTIDE SEQUENCE [LARGE SCALE GENOMIC DNA]</scope>
    <source>
        <strain evidence="1 2">CGMCC 1.15824</strain>
    </source>
</reference>
<evidence type="ECO:0008006" key="3">
    <source>
        <dbReference type="Google" id="ProtNLM"/>
    </source>
</evidence>
<dbReference type="SUPFAM" id="SSF55724">
    <property type="entry name" value="Mog1p/PsbP-like"/>
    <property type="match status" value="1"/>
</dbReference>
<comment type="caution">
    <text evidence="1">The sequence shown here is derived from an EMBL/GenBank/DDBJ whole genome shotgun (WGS) entry which is preliminary data.</text>
</comment>
<dbReference type="EMBL" id="JBHSJG010000038">
    <property type="protein sequence ID" value="MFC4989032.1"/>
    <property type="molecule type" value="Genomic_DNA"/>
</dbReference>
<gene>
    <name evidence="1" type="ORF">ACFPFO_14905</name>
</gene>
<sequence>MVPTNRGEKPTARVETYVDDEYGYRLVYPADWRVEAEPAGGASFDDPRGSAGATVTVDDGVDCTLTAYVAAFLDALEADDHIGSLEALDRRDVALEGGRTASVVEYAYRSDGERWRLTYLFALAEGTGYVLGVDWNDEDDLDELATRVAESFALETD</sequence>
<proteinExistence type="predicted"/>
<accession>A0ABD5QJ40</accession>
<evidence type="ECO:0000313" key="2">
    <source>
        <dbReference type="Proteomes" id="UP001595925"/>
    </source>
</evidence>
<dbReference type="Proteomes" id="UP001595925">
    <property type="component" value="Unassembled WGS sequence"/>
</dbReference>
<keyword evidence="2" id="KW-1185">Reference proteome</keyword>
<dbReference type="InterPro" id="IPR016123">
    <property type="entry name" value="Mog1/PsbP_a/b/a-sand"/>
</dbReference>
<evidence type="ECO:0000313" key="1">
    <source>
        <dbReference type="EMBL" id="MFC4989032.1"/>
    </source>
</evidence>